<keyword evidence="3" id="KW-0813">Transport</keyword>
<dbReference type="InterPro" id="IPR012336">
    <property type="entry name" value="Thioredoxin-like_fold"/>
</dbReference>
<dbReference type="InterPro" id="IPR011042">
    <property type="entry name" value="6-blade_b-propeller_TolB-like"/>
</dbReference>
<reference evidence="5 6" key="1">
    <citation type="submission" date="2006-10" db="EMBL/GenBank/DDBJ databases">
        <title>Complete sequence of Methanosaeta thermophila PT.</title>
        <authorList>
            <consortium name="US DOE Joint Genome Institute"/>
            <person name="Copeland A."/>
            <person name="Lucas S."/>
            <person name="Lapidus A."/>
            <person name="Barry K."/>
            <person name="Detter J.C."/>
            <person name="Glavina del Rio T."/>
            <person name="Hammon N."/>
            <person name="Israni S."/>
            <person name="Pitluck S."/>
            <person name="Chain P."/>
            <person name="Malfatti S."/>
            <person name="Shin M."/>
            <person name="Vergez L."/>
            <person name="Schmutz J."/>
            <person name="Larimer F."/>
            <person name="Land M."/>
            <person name="Hauser L."/>
            <person name="Kyrpides N."/>
            <person name="Kim E."/>
            <person name="Smith K.S."/>
            <person name="Ingram-Smith C."/>
            <person name="Richardson P."/>
        </authorList>
    </citation>
    <scope>NUCLEOTIDE SEQUENCE [LARGE SCALE GENOMIC DNA]</scope>
    <source>
        <strain evidence="6">DSM 6194 / JCM 14653 / NBRC 101360 / PT</strain>
    </source>
</reference>
<gene>
    <name evidence="5" type="ordered locus">Mthe_1280</name>
</gene>
<dbReference type="Proteomes" id="UP000000674">
    <property type="component" value="Chromosome"/>
</dbReference>
<dbReference type="STRING" id="349307.Mthe_1280"/>
<dbReference type="PANTHER" id="PTHR46388:SF2">
    <property type="entry name" value="NHL REPEAT-CONTAINING PROTEIN 2"/>
    <property type="match status" value="1"/>
</dbReference>
<dbReference type="HOGENOM" id="CLU_013730_1_0_2"/>
<evidence type="ECO:0000313" key="5">
    <source>
        <dbReference type="EMBL" id="ABK15058.1"/>
    </source>
</evidence>
<keyword evidence="3" id="KW-0249">Electron transport</keyword>
<evidence type="ECO:0000256" key="1">
    <source>
        <dbReference type="ARBA" id="ARBA00007787"/>
    </source>
</evidence>
<organism evidence="5 6">
    <name type="scientific">Methanothrix thermoacetophila (strain DSM 6194 / JCM 14653 / NBRC 101360 / PT)</name>
    <name type="common">Methanosaeta thermophila</name>
    <dbReference type="NCBI Taxonomy" id="349307"/>
    <lineage>
        <taxon>Archaea</taxon>
        <taxon>Methanobacteriati</taxon>
        <taxon>Methanobacteriota</taxon>
        <taxon>Stenosarchaea group</taxon>
        <taxon>Methanomicrobia</taxon>
        <taxon>Methanotrichales</taxon>
        <taxon>Methanotrichaceae</taxon>
        <taxon>Methanothrix</taxon>
    </lineage>
</organism>
<dbReference type="Gene3D" id="2.120.10.30">
    <property type="entry name" value="TolB, C-terminal domain"/>
    <property type="match status" value="3"/>
</dbReference>
<dbReference type="KEGG" id="mtp:Mthe_1280"/>
<dbReference type="InterPro" id="IPR013766">
    <property type="entry name" value="Thioredoxin_domain"/>
</dbReference>
<comment type="similarity">
    <text evidence="1">Belongs to the glutaredoxin family.</text>
</comment>
<feature type="domain" description="Thioredoxin" evidence="4">
    <location>
        <begin position="23"/>
        <end position="167"/>
    </location>
</feature>
<dbReference type="SUPFAM" id="SSF52833">
    <property type="entry name" value="Thioredoxin-like"/>
    <property type="match status" value="1"/>
</dbReference>
<evidence type="ECO:0000256" key="2">
    <source>
        <dbReference type="ARBA" id="ARBA00022737"/>
    </source>
</evidence>
<proteinExistence type="inferred from homology"/>
<dbReference type="EMBL" id="CP000477">
    <property type="protein sequence ID" value="ABK15058.1"/>
    <property type="molecule type" value="Genomic_DNA"/>
</dbReference>
<evidence type="ECO:0000256" key="3">
    <source>
        <dbReference type="ARBA" id="ARBA00022982"/>
    </source>
</evidence>
<dbReference type="SUPFAM" id="SSF101898">
    <property type="entry name" value="NHL repeat"/>
    <property type="match status" value="1"/>
</dbReference>
<keyword evidence="2" id="KW-0677">Repeat</keyword>
<evidence type="ECO:0000313" key="6">
    <source>
        <dbReference type="Proteomes" id="UP000000674"/>
    </source>
</evidence>
<name>A0B8N4_METTP</name>
<dbReference type="PANTHER" id="PTHR46388">
    <property type="entry name" value="NHL REPEAT-CONTAINING PROTEIN 2"/>
    <property type="match status" value="1"/>
</dbReference>
<dbReference type="InterPro" id="IPR001258">
    <property type="entry name" value="NHL_repeat"/>
</dbReference>
<dbReference type="PROSITE" id="PS51352">
    <property type="entry name" value="THIOREDOXIN_2"/>
    <property type="match status" value="1"/>
</dbReference>
<dbReference type="Gene3D" id="3.40.30.10">
    <property type="entry name" value="Glutaredoxin"/>
    <property type="match status" value="1"/>
</dbReference>
<dbReference type="InterPro" id="IPR036249">
    <property type="entry name" value="Thioredoxin-like_sf"/>
</dbReference>
<evidence type="ECO:0000259" key="4">
    <source>
        <dbReference type="PROSITE" id="PS51352"/>
    </source>
</evidence>
<dbReference type="Pfam" id="PF01436">
    <property type="entry name" value="NHL"/>
    <property type="match status" value="2"/>
</dbReference>
<accession>A0B8N4</accession>
<sequence>MMQICKTAMNPPATTRVICTQSRANPMIAPEFPEDLVWLNTDRRYTLRDLRGRFVLIDFWTYCCINCMHVVTDLKMLEERYPELVVIGVHTAKFENEMRVENIEKAIMRYGIEHPVIVDSDRTLWRAYGIRAWPSFVLIAPDGEILGRTSGEGIFSILMPIMEQLIPEYEKRGSLHHGKPAPRATHKGVSGALSFPGKVISGGDNIFIADSNNNRILIVSPDGDLMDVIGSGERGYSDGDFSEARLFRPQGIAIVGDVVYIADTGNHMVRAADLRRRTLVRMAGTGKSRHPGLGGRGAEVSLSSPWDLVFVQDHLYIAMAGSHQIWRMDLEGMVEPYAGSGIEGLADGPLEQARLAQPSGLTTDGNRIYFVDSESSSLRVIDGDVRTLIGRDLFYFGDIDGDFGRARLQHPLGLFYKEGSIYVADTYNHRIKKADLSSGSIHTTAGTGSPGFADGPGAQAAFNEPSGLTFLGDSLFIADTNNHAVRIYDQRSGDVSTMRIDTKK</sequence>
<dbReference type="AlphaFoldDB" id="A0B8N4"/>
<dbReference type="Pfam" id="PF13905">
    <property type="entry name" value="Thioredoxin_8"/>
    <property type="match status" value="1"/>
</dbReference>
<protein>
    <submittedName>
        <fullName evidence="5">NHL repeat containing protein</fullName>
    </submittedName>
</protein>
<keyword evidence="6" id="KW-1185">Reference proteome</keyword>